<comment type="subcellular location">
    <subcellularLocation>
        <location evidence="1">Cell membrane</location>
        <topology evidence="1">Multi-pass membrane protein</topology>
    </subcellularLocation>
</comment>
<evidence type="ECO:0000256" key="7">
    <source>
        <dbReference type="ARBA" id="ARBA00023136"/>
    </source>
</evidence>
<dbReference type="STRING" id="307507.A0A2V0NVU1"/>
<evidence type="ECO:0000256" key="5">
    <source>
        <dbReference type="ARBA" id="ARBA00022989"/>
    </source>
</evidence>
<feature type="compositionally biased region" description="Acidic residues" evidence="8">
    <location>
        <begin position="401"/>
        <end position="411"/>
    </location>
</feature>
<evidence type="ECO:0000256" key="6">
    <source>
        <dbReference type="ARBA" id="ARBA00023065"/>
    </source>
</evidence>
<dbReference type="Pfam" id="PF25539">
    <property type="entry name" value="Bestrophin_2"/>
    <property type="match status" value="1"/>
</dbReference>
<feature type="transmembrane region" description="Helical" evidence="9">
    <location>
        <begin position="63"/>
        <end position="86"/>
    </location>
</feature>
<evidence type="ECO:0000256" key="1">
    <source>
        <dbReference type="ARBA" id="ARBA00004651"/>
    </source>
</evidence>
<keyword evidence="5 9" id="KW-1133">Transmembrane helix</keyword>
<dbReference type="EMBL" id="BDRX01000012">
    <property type="protein sequence ID" value="GBF89673.1"/>
    <property type="molecule type" value="Genomic_DNA"/>
</dbReference>
<feature type="transmembrane region" description="Helical" evidence="9">
    <location>
        <begin position="98"/>
        <end position="115"/>
    </location>
</feature>
<dbReference type="Proteomes" id="UP000247498">
    <property type="component" value="Unassembled WGS sequence"/>
</dbReference>
<evidence type="ECO:0000256" key="8">
    <source>
        <dbReference type="SAM" id="MobiDB-lite"/>
    </source>
</evidence>
<dbReference type="OrthoDB" id="506538at2759"/>
<evidence type="ECO:0000256" key="2">
    <source>
        <dbReference type="ARBA" id="ARBA00022448"/>
    </source>
</evidence>
<dbReference type="InterPro" id="IPR044669">
    <property type="entry name" value="YneE/VCCN1/2-like"/>
</dbReference>
<comment type="caution">
    <text evidence="10">The sequence shown here is derived from an EMBL/GenBank/DDBJ whole genome shotgun (WGS) entry which is preliminary data.</text>
</comment>
<dbReference type="PANTHER" id="PTHR33281">
    <property type="entry name" value="UPF0187 PROTEIN YNEE"/>
    <property type="match status" value="1"/>
</dbReference>
<gene>
    <name evidence="10" type="ORF">Rsub_02843</name>
</gene>
<evidence type="ECO:0000313" key="11">
    <source>
        <dbReference type="Proteomes" id="UP000247498"/>
    </source>
</evidence>
<keyword evidence="2" id="KW-0813">Transport</keyword>
<keyword evidence="4 9" id="KW-0812">Transmembrane</keyword>
<evidence type="ECO:0000256" key="3">
    <source>
        <dbReference type="ARBA" id="ARBA00022475"/>
    </source>
</evidence>
<sequence length="411" mass="46334">MAAPRTGRPPVERSITMKIGELSKVTTGGEGTRLLLTERDKPGFLCFRNSYWKVSLFSLNGRAVPWLPLSVYLIYTALVCFGYSKIPGAEAMGQFKELQSVTTTIGVALFLLLSFRNNAAFTRWQNGSDKFKNFCSLGKNMARSVSGTLSSYIAVGGREVAFDVVLERLKWLMVALEIGRQHLRGEKNEEHLLDLLNMDEIEILHRDKDPVLFCLYKVLDMDRMYFVQKCNEWMRGIDHMYMEFCACVNVYTTPIPFAYISHLRTFLVLWLACVPWVYVPNWGYITIALCAVIGYGIIGVEEAAVEVEQPFGQDFNDIPLDSIVAEAYGVIGTYIRIVRDAKRKDLLERANAPSDSPSDDGGKDRKDKDKSKDKEKSKDKDKAVELVQKQRGTKTGAEAADMNDDMGDDMC</sequence>
<keyword evidence="6" id="KW-0406">Ion transport</keyword>
<protein>
    <submittedName>
        <fullName evidence="10">Uncharacterized protein</fullName>
    </submittedName>
</protein>
<dbReference type="PANTHER" id="PTHR33281:SF19">
    <property type="entry name" value="VOLTAGE-DEPENDENT ANION CHANNEL-FORMING PROTEIN YNEE"/>
    <property type="match status" value="1"/>
</dbReference>
<dbReference type="AlphaFoldDB" id="A0A2V0NVU1"/>
<keyword evidence="11" id="KW-1185">Reference proteome</keyword>
<accession>A0A2V0NVU1</accession>
<feature type="transmembrane region" description="Helical" evidence="9">
    <location>
        <begin position="267"/>
        <end position="298"/>
    </location>
</feature>
<dbReference type="InParanoid" id="A0A2V0NVU1"/>
<evidence type="ECO:0000313" key="10">
    <source>
        <dbReference type="EMBL" id="GBF89673.1"/>
    </source>
</evidence>
<dbReference type="GO" id="GO:0005886">
    <property type="term" value="C:plasma membrane"/>
    <property type="evidence" value="ECO:0007669"/>
    <property type="project" value="UniProtKB-SubCell"/>
</dbReference>
<proteinExistence type="predicted"/>
<keyword evidence="3" id="KW-1003">Cell membrane</keyword>
<organism evidence="10 11">
    <name type="scientific">Raphidocelis subcapitata</name>
    <dbReference type="NCBI Taxonomy" id="307507"/>
    <lineage>
        <taxon>Eukaryota</taxon>
        <taxon>Viridiplantae</taxon>
        <taxon>Chlorophyta</taxon>
        <taxon>core chlorophytes</taxon>
        <taxon>Chlorophyceae</taxon>
        <taxon>CS clade</taxon>
        <taxon>Sphaeropleales</taxon>
        <taxon>Selenastraceae</taxon>
        <taxon>Raphidocelis</taxon>
    </lineage>
</organism>
<feature type="region of interest" description="Disordered" evidence="8">
    <location>
        <begin position="348"/>
        <end position="411"/>
    </location>
</feature>
<evidence type="ECO:0000256" key="9">
    <source>
        <dbReference type="SAM" id="Phobius"/>
    </source>
</evidence>
<evidence type="ECO:0000256" key="4">
    <source>
        <dbReference type="ARBA" id="ARBA00022692"/>
    </source>
</evidence>
<name>A0A2V0NVU1_9CHLO</name>
<keyword evidence="7 9" id="KW-0472">Membrane</keyword>
<reference evidence="10 11" key="1">
    <citation type="journal article" date="2018" name="Sci. Rep.">
        <title>Raphidocelis subcapitata (=Pseudokirchneriella subcapitata) provides an insight into genome evolution and environmental adaptations in the Sphaeropleales.</title>
        <authorList>
            <person name="Suzuki S."/>
            <person name="Yamaguchi H."/>
            <person name="Nakajima N."/>
            <person name="Kawachi M."/>
        </authorList>
    </citation>
    <scope>NUCLEOTIDE SEQUENCE [LARGE SCALE GENOMIC DNA]</scope>
    <source>
        <strain evidence="10 11">NIES-35</strain>
    </source>
</reference>
<dbReference type="GO" id="GO:0005254">
    <property type="term" value="F:chloride channel activity"/>
    <property type="evidence" value="ECO:0007669"/>
    <property type="project" value="InterPro"/>
</dbReference>
<feature type="compositionally biased region" description="Basic and acidic residues" evidence="8">
    <location>
        <begin position="360"/>
        <end position="384"/>
    </location>
</feature>